<keyword evidence="4" id="KW-0010">Activator</keyword>
<reference evidence="7 8" key="1">
    <citation type="submission" date="2020-04" db="EMBL/GenBank/DDBJ databases">
        <authorList>
            <person name="Hitch T.C.A."/>
            <person name="Wylensek D."/>
            <person name="Clavel T."/>
        </authorList>
    </citation>
    <scope>NUCLEOTIDE SEQUENCE [LARGE SCALE GENOMIC DNA]</scope>
    <source>
        <strain evidence="7 8">BL-383-APC-2I</strain>
    </source>
</reference>
<dbReference type="SUPFAM" id="SSF53850">
    <property type="entry name" value="Periplasmic binding protein-like II"/>
    <property type="match status" value="1"/>
</dbReference>
<dbReference type="GO" id="GO:0003700">
    <property type="term" value="F:DNA-binding transcription factor activity"/>
    <property type="evidence" value="ECO:0007669"/>
    <property type="project" value="InterPro"/>
</dbReference>
<dbReference type="PROSITE" id="PS50931">
    <property type="entry name" value="HTH_LYSR"/>
    <property type="match status" value="1"/>
</dbReference>
<comment type="caution">
    <text evidence="7">The sequence shown here is derived from an EMBL/GenBank/DDBJ whole genome shotgun (WGS) entry which is preliminary data.</text>
</comment>
<dbReference type="PRINTS" id="PR00039">
    <property type="entry name" value="HTHLYSR"/>
</dbReference>
<evidence type="ECO:0000313" key="7">
    <source>
        <dbReference type="EMBL" id="NMF09663.1"/>
    </source>
</evidence>
<accession>A0A7X9XTM3</accession>
<gene>
    <name evidence="7" type="ORF">HF852_08665</name>
</gene>
<sequence>MTRSQHRVGRIDLLRHWTIFLAVAEERSFRLAAERLEVSQPGVSQGLRRLEEHLGIVLVRRTPGGAEITAEGRVLLPMARTLVKDAAALGSEARRLAELGLRERVGFAPSVPSPIAQTVIAAIRNRGIGIEAIHGTCGELVEAVGSGTLAAAVIDEPTPIGDLVRGIQHSQQRWILVPDPSMIRDDGQVNWRKLDELELVTPPRSDNPAGHDQLLSLFARYALAPKVIEVCGESQIPAVVATGSAFAIVGPDTAGLAAQEVSSILPSHFERRLRVVVHPHRTEFQAGGDIRSIIDRAMAAVPDIPPRP</sequence>
<evidence type="ECO:0000256" key="5">
    <source>
        <dbReference type="ARBA" id="ARBA00023163"/>
    </source>
</evidence>
<dbReference type="AlphaFoldDB" id="A0A7X9XTM3"/>
<dbReference type="PANTHER" id="PTHR30346">
    <property type="entry name" value="TRANSCRIPTIONAL DUAL REGULATOR HCAR-RELATED"/>
    <property type="match status" value="1"/>
</dbReference>
<dbReference type="InterPro" id="IPR036390">
    <property type="entry name" value="WH_DNA-bd_sf"/>
</dbReference>
<dbReference type="Proteomes" id="UP000589552">
    <property type="component" value="Unassembled WGS sequence"/>
</dbReference>
<name>A0A7X9XTM3_9CORY</name>
<dbReference type="EMBL" id="JABAGA010000005">
    <property type="protein sequence ID" value="NMF09663.1"/>
    <property type="molecule type" value="Genomic_DNA"/>
</dbReference>
<dbReference type="Gene3D" id="3.40.190.10">
    <property type="entry name" value="Periplasmic binding protein-like II"/>
    <property type="match status" value="2"/>
</dbReference>
<dbReference type="Pfam" id="PF00126">
    <property type="entry name" value="HTH_1"/>
    <property type="match status" value="1"/>
</dbReference>
<dbReference type="InterPro" id="IPR036388">
    <property type="entry name" value="WH-like_DNA-bd_sf"/>
</dbReference>
<dbReference type="GO" id="GO:0003677">
    <property type="term" value="F:DNA binding"/>
    <property type="evidence" value="ECO:0007669"/>
    <property type="project" value="UniProtKB-KW"/>
</dbReference>
<evidence type="ECO:0000256" key="2">
    <source>
        <dbReference type="ARBA" id="ARBA00023015"/>
    </source>
</evidence>
<feature type="domain" description="HTH lysR-type" evidence="6">
    <location>
        <begin position="12"/>
        <end position="69"/>
    </location>
</feature>
<keyword evidence="3" id="KW-0238">DNA-binding</keyword>
<evidence type="ECO:0000259" key="6">
    <source>
        <dbReference type="PROSITE" id="PS50931"/>
    </source>
</evidence>
<keyword evidence="5" id="KW-0804">Transcription</keyword>
<evidence type="ECO:0000313" key="8">
    <source>
        <dbReference type="Proteomes" id="UP000589552"/>
    </source>
</evidence>
<proteinExistence type="inferred from homology"/>
<evidence type="ECO:0000256" key="3">
    <source>
        <dbReference type="ARBA" id="ARBA00023125"/>
    </source>
</evidence>
<dbReference type="InterPro" id="IPR000847">
    <property type="entry name" value="LysR_HTH_N"/>
</dbReference>
<keyword evidence="2" id="KW-0805">Transcription regulation</keyword>
<dbReference type="GO" id="GO:0032993">
    <property type="term" value="C:protein-DNA complex"/>
    <property type="evidence" value="ECO:0007669"/>
    <property type="project" value="TreeGrafter"/>
</dbReference>
<dbReference type="PANTHER" id="PTHR30346:SF28">
    <property type="entry name" value="HTH-TYPE TRANSCRIPTIONAL REGULATOR CYNR"/>
    <property type="match status" value="1"/>
</dbReference>
<dbReference type="SUPFAM" id="SSF46785">
    <property type="entry name" value="Winged helix' DNA-binding domain"/>
    <property type="match status" value="1"/>
</dbReference>
<protein>
    <submittedName>
        <fullName evidence="7">LysR family transcriptional regulator</fullName>
    </submittedName>
</protein>
<organism evidence="7 8">
    <name type="scientific">Corynebacterium xerosis</name>
    <dbReference type="NCBI Taxonomy" id="1725"/>
    <lineage>
        <taxon>Bacteria</taxon>
        <taxon>Bacillati</taxon>
        <taxon>Actinomycetota</taxon>
        <taxon>Actinomycetes</taxon>
        <taxon>Mycobacteriales</taxon>
        <taxon>Corynebacteriaceae</taxon>
        <taxon>Corynebacterium</taxon>
    </lineage>
</organism>
<comment type="similarity">
    <text evidence="1">Belongs to the LysR transcriptional regulatory family.</text>
</comment>
<evidence type="ECO:0000256" key="4">
    <source>
        <dbReference type="ARBA" id="ARBA00023159"/>
    </source>
</evidence>
<dbReference type="Gene3D" id="1.10.10.10">
    <property type="entry name" value="Winged helix-like DNA-binding domain superfamily/Winged helix DNA-binding domain"/>
    <property type="match status" value="1"/>
</dbReference>
<evidence type="ECO:0000256" key="1">
    <source>
        <dbReference type="ARBA" id="ARBA00009437"/>
    </source>
</evidence>
<dbReference type="RefSeq" id="WP_168937986.1">
    <property type="nucleotide sequence ID" value="NZ_DYUU01000067.1"/>
</dbReference>